<dbReference type="Pfam" id="PF13432">
    <property type="entry name" value="TPR_16"/>
    <property type="match status" value="1"/>
</dbReference>
<feature type="region of interest" description="Disordered" evidence="12">
    <location>
        <begin position="47"/>
        <end position="95"/>
    </location>
</feature>
<evidence type="ECO:0000256" key="4">
    <source>
        <dbReference type="ARBA" id="ARBA00022737"/>
    </source>
</evidence>
<dbReference type="GO" id="GO:0030943">
    <property type="term" value="F:mitochondrion targeting sequence binding"/>
    <property type="evidence" value="ECO:0007669"/>
    <property type="project" value="TreeGrafter"/>
</dbReference>
<keyword evidence="4" id="KW-0677">Repeat</keyword>
<sequence>MSTASDNSVAAFFARNKRAILATVAAGTAAAGAYYYYTQVQQQLDRDGASAKGSKKKSKKKSGSKKKQEKKTELATETPVYPITASGEPDLSQLDSYTPEQRETYALALKDKGNELFKEKAVEEAIKYYQWALEFKKDPVFYANISACYVSLNDFEKVLENCNKALELKPDYSKVLLRRANTYENMENFADAMFDLSVLSLNNDFSGASIEPMLERNLNKQAMKMLKERLENTQDKFEQPLPSDTSMASFFGIFKPETEFKGYDETCEADRTLQTGLLELFAATHVGFVKADTCFNEAVNQYRELFSKASDEEKLAQNLNEKFAIALEYSGIFKFLKNDVIGAQAAVNEAIKLFPRVNSYIYLALTSADNGESSEYVTNFDKALELNPNSSATYYHRGQLYFITQDYQKAKADFLKAKELDNDNIFAYIQLACLCYREGDMDECKKLFDEAREKFPVAPEVPTFYAEILADKGDFSDAAKQYDMAKRLEEAISAKTGIRVGVAPLVGKATVLARQPSPENFAEATTLFEEACKRDPRSEQAKVGLAQLLLQQEDVDSAIKMFEEAADLARTTDEKLQAVTFAEAAKVQKKIRADPIIRAKVEEALAEYRAQGMI</sequence>
<evidence type="ECO:0000256" key="9">
    <source>
        <dbReference type="ARBA" id="ARBA00023136"/>
    </source>
</evidence>
<dbReference type="SMART" id="SM00028">
    <property type="entry name" value="TPR"/>
    <property type="match status" value="7"/>
</dbReference>
<dbReference type="PROSITE" id="PS50005">
    <property type="entry name" value="TPR"/>
    <property type="match status" value="3"/>
</dbReference>
<reference evidence="15" key="2">
    <citation type="submission" date="2012-08" db="EMBL/GenBank/DDBJ databases">
        <title>Genome sequence of Kazachstania naganishii.</title>
        <authorList>
            <person name="Gordon J.L."/>
            <person name="Armisen D."/>
            <person name="Proux-Wera E."/>
            <person name="OhEigeartaigh S.S."/>
            <person name="Byrne K.P."/>
            <person name="Wolfe K.H."/>
        </authorList>
    </citation>
    <scope>NUCLEOTIDE SEQUENCE [LARGE SCALE GENOMIC DNA]</scope>
    <source>
        <strain evidence="15">ATCC MYA-139 / BCRC 22969 / CBS 8797 / CCRC 22969 / KCTC 17520 / NBRC 10181 / NCYC 3082</strain>
    </source>
</reference>
<feature type="repeat" description="TPR" evidence="11">
    <location>
        <begin position="391"/>
        <end position="424"/>
    </location>
</feature>
<evidence type="ECO:0000256" key="3">
    <source>
        <dbReference type="ARBA" id="ARBA00022692"/>
    </source>
</evidence>
<keyword evidence="3 13" id="KW-0812">Transmembrane</keyword>
<comment type="similarity">
    <text evidence="10">Belongs to the Tom70 family.</text>
</comment>
<keyword evidence="8" id="KW-0496">Mitochondrion</keyword>
<gene>
    <name evidence="14" type="primary">KNAG0H03530</name>
    <name evidence="14" type="ordered locus">KNAG_0H03530</name>
</gene>
<dbReference type="GO" id="GO:0006626">
    <property type="term" value="P:protein targeting to mitochondrion"/>
    <property type="evidence" value="ECO:0007669"/>
    <property type="project" value="EnsemblFungi"/>
</dbReference>
<accession>J7S210</accession>
<evidence type="ECO:0000256" key="5">
    <source>
        <dbReference type="ARBA" id="ARBA00022787"/>
    </source>
</evidence>
<dbReference type="GO" id="GO:0005741">
    <property type="term" value="C:mitochondrial outer membrane"/>
    <property type="evidence" value="ECO:0007669"/>
    <property type="project" value="UniProtKB-SubCell"/>
</dbReference>
<evidence type="ECO:0000256" key="10">
    <source>
        <dbReference type="ARBA" id="ARBA00038030"/>
    </source>
</evidence>
<comment type="subcellular location">
    <subcellularLocation>
        <location evidence="1">Mitochondrion outer membrane</location>
        <topology evidence="1">Single-pass membrane protein</topology>
    </subcellularLocation>
</comment>
<dbReference type="Proteomes" id="UP000006310">
    <property type="component" value="Chromosome 8"/>
</dbReference>
<dbReference type="HOGENOM" id="CLU_017516_1_0_1"/>
<evidence type="ECO:0000256" key="8">
    <source>
        <dbReference type="ARBA" id="ARBA00023128"/>
    </source>
</evidence>
<dbReference type="GO" id="GO:0030150">
    <property type="term" value="P:protein import into mitochondrial matrix"/>
    <property type="evidence" value="ECO:0007669"/>
    <property type="project" value="TreeGrafter"/>
</dbReference>
<evidence type="ECO:0000313" key="15">
    <source>
        <dbReference type="Proteomes" id="UP000006310"/>
    </source>
</evidence>
<dbReference type="InterPro" id="IPR011990">
    <property type="entry name" value="TPR-like_helical_dom_sf"/>
</dbReference>
<dbReference type="Pfam" id="PF13181">
    <property type="entry name" value="TPR_8"/>
    <property type="match status" value="1"/>
</dbReference>
<keyword evidence="15" id="KW-1185">Reference proteome</keyword>
<dbReference type="eggNOG" id="KOG0547">
    <property type="taxonomic scope" value="Eukaryota"/>
</dbReference>
<keyword evidence="2" id="KW-0597">Phosphoprotein</keyword>
<evidence type="ECO:0000256" key="13">
    <source>
        <dbReference type="SAM" id="Phobius"/>
    </source>
</evidence>
<dbReference type="Gene3D" id="1.25.40.10">
    <property type="entry name" value="Tetratricopeptide repeat domain"/>
    <property type="match status" value="2"/>
</dbReference>
<feature type="repeat" description="TPR" evidence="11">
    <location>
        <begin position="357"/>
        <end position="390"/>
    </location>
</feature>
<dbReference type="KEGG" id="kng:KNAG_0H03530"/>
<dbReference type="FunFam" id="1.25.40.10:FF:000374">
    <property type="entry name" value="Mitochondrial proteins import receptor"/>
    <property type="match status" value="1"/>
</dbReference>
<dbReference type="PANTHER" id="PTHR46208:SF1">
    <property type="entry name" value="MITOCHONDRIAL IMPORT RECEPTOR SUBUNIT TOM70"/>
    <property type="match status" value="1"/>
</dbReference>
<dbReference type="GO" id="GO:0045039">
    <property type="term" value="P:protein insertion into mitochondrial inner membrane"/>
    <property type="evidence" value="ECO:0007669"/>
    <property type="project" value="TreeGrafter"/>
</dbReference>
<dbReference type="GO" id="GO:0008320">
    <property type="term" value="F:protein transmembrane transporter activity"/>
    <property type="evidence" value="ECO:0007669"/>
    <property type="project" value="TreeGrafter"/>
</dbReference>
<evidence type="ECO:0008006" key="16">
    <source>
        <dbReference type="Google" id="ProtNLM"/>
    </source>
</evidence>
<dbReference type="Pfam" id="PF14559">
    <property type="entry name" value="TPR_19"/>
    <property type="match status" value="1"/>
</dbReference>
<keyword evidence="7 13" id="KW-1133">Transmembrane helix</keyword>
<organism evidence="14 15">
    <name type="scientific">Huiozyma naganishii (strain ATCC MYA-139 / BCRC 22969 / CBS 8797 / KCTC 17520 / NBRC 10181 / NCYC 3082 / Yp74L-3)</name>
    <name type="common">Yeast</name>
    <name type="synonym">Kazachstania naganishii</name>
    <dbReference type="NCBI Taxonomy" id="1071383"/>
    <lineage>
        <taxon>Eukaryota</taxon>
        <taxon>Fungi</taxon>
        <taxon>Dikarya</taxon>
        <taxon>Ascomycota</taxon>
        <taxon>Saccharomycotina</taxon>
        <taxon>Saccharomycetes</taxon>
        <taxon>Saccharomycetales</taxon>
        <taxon>Saccharomycetaceae</taxon>
        <taxon>Huiozyma</taxon>
    </lineage>
</organism>
<reference evidence="14 15" key="1">
    <citation type="journal article" date="2011" name="Proc. Natl. Acad. Sci. U.S.A.">
        <title>Evolutionary erosion of yeast sex chromosomes by mating-type switching accidents.</title>
        <authorList>
            <person name="Gordon J.L."/>
            <person name="Armisen D."/>
            <person name="Proux-Wera E."/>
            <person name="Oheigeartaigh S.S."/>
            <person name="Byrne K.P."/>
            <person name="Wolfe K.H."/>
        </authorList>
    </citation>
    <scope>NUCLEOTIDE SEQUENCE [LARGE SCALE GENOMIC DNA]</scope>
    <source>
        <strain evidence="15">ATCC MYA-139 / BCRC 22969 / CBS 8797 / CCRC 22969 / KCTC 17520 / NBRC 10181 / NCYC 3082</strain>
    </source>
</reference>
<feature type="repeat" description="TPR" evidence="11">
    <location>
        <begin position="139"/>
        <end position="172"/>
    </location>
</feature>
<name>J7S210_HUIN7</name>
<dbReference type="Pfam" id="PF13431">
    <property type="entry name" value="TPR_17"/>
    <property type="match status" value="1"/>
</dbReference>
<dbReference type="OrthoDB" id="2942533at2759"/>
<dbReference type="InterPro" id="IPR019734">
    <property type="entry name" value="TPR_rpt"/>
</dbReference>
<evidence type="ECO:0000256" key="1">
    <source>
        <dbReference type="ARBA" id="ARBA00004572"/>
    </source>
</evidence>
<dbReference type="AlphaFoldDB" id="J7S210"/>
<proteinExistence type="inferred from homology"/>
<feature type="transmembrane region" description="Helical" evidence="13">
    <location>
        <begin position="20"/>
        <end position="37"/>
    </location>
</feature>
<feature type="compositionally biased region" description="Basic residues" evidence="12">
    <location>
        <begin position="53"/>
        <end position="69"/>
    </location>
</feature>
<evidence type="ECO:0000256" key="7">
    <source>
        <dbReference type="ARBA" id="ARBA00022989"/>
    </source>
</evidence>
<evidence type="ECO:0000256" key="12">
    <source>
        <dbReference type="SAM" id="MobiDB-lite"/>
    </source>
</evidence>
<dbReference type="PANTHER" id="PTHR46208">
    <property type="entry name" value="MITOCHONDRIAL IMPORT RECEPTOR SUBUNIT TOM70"/>
    <property type="match status" value="1"/>
</dbReference>
<dbReference type="STRING" id="1071383.J7S210"/>
<evidence type="ECO:0000313" key="14">
    <source>
        <dbReference type="EMBL" id="CCK71767.1"/>
    </source>
</evidence>
<evidence type="ECO:0000256" key="2">
    <source>
        <dbReference type="ARBA" id="ARBA00022553"/>
    </source>
</evidence>
<dbReference type="EMBL" id="HE978321">
    <property type="protein sequence ID" value="CCK71767.1"/>
    <property type="molecule type" value="Genomic_DNA"/>
</dbReference>
<keyword evidence="6 11" id="KW-0802">TPR repeat</keyword>
<dbReference type="FunFam" id="1.25.40.10:FF:000357">
    <property type="entry name" value="Mitochondrial proteins import receptor"/>
    <property type="match status" value="1"/>
</dbReference>
<protein>
    <recommendedName>
        <fullName evidence="16">TOM70</fullName>
    </recommendedName>
</protein>
<keyword evidence="9 13" id="KW-0472">Membrane</keyword>
<evidence type="ECO:0000256" key="6">
    <source>
        <dbReference type="ARBA" id="ARBA00022803"/>
    </source>
</evidence>
<dbReference type="GeneID" id="34527499"/>
<dbReference type="RefSeq" id="XP_022466012.1">
    <property type="nucleotide sequence ID" value="XM_022609635.1"/>
</dbReference>
<dbReference type="OMA" id="QWRGDIE"/>
<dbReference type="SUPFAM" id="SSF48452">
    <property type="entry name" value="TPR-like"/>
    <property type="match status" value="2"/>
</dbReference>
<evidence type="ECO:0000256" key="11">
    <source>
        <dbReference type="PROSITE-ProRule" id="PRU00339"/>
    </source>
</evidence>
<keyword evidence="5" id="KW-1000">Mitochondrion outer membrane</keyword>